<dbReference type="SMART" id="SM00871">
    <property type="entry name" value="AraC_E_bind"/>
    <property type="match status" value="1"/>
</dbReference>
<dbReference type="Gene3D" id="1.10.10.60">
    <property type="entry name" value="Homeodomain-like"/>
    <property type="match status" value="2"/>
</dbReference>
<dbReference type="EMBL" id="WHUG01000026">
    <property type="protein sequence ID" value="MQA42727.1"/>
    <property type="molecule type" value="Genomic_DNA"/>
</dbReference>
<comment type="caution">
    <text evidence="5">The sequence shown here is derived from an EMBL/GenBank/DDBJ whole genome shotgun (WGS) entry which is preliminary data.</text>
</comment>
<feature type="domain" description="HTH araC/xylS-type" evidence="4">
    <location>
        <begin position="8"/>
        <end position="106"/>
    </location>
</feature>
<dbReference type="Proteomes" id="UP000440498">
    <property type="component" value="Unassembled WGS sequence"/>
</dbReference>
<gene>
    <name evidence="5" type="ORF">GEV02_31800</name>
</gene>
<evidence type="ECO:0000256" key="2">
    <source>
        <dbReference type="ARBA" id="ARBA00023125"/>
    </source>
</evidence>
<accession>A0A6A7NEF1</accession>
<evidence type="ECO:0000313" key="6">
    <source>
        <dbReference type="Proteomes" id="UP000440498"/>
    </source>
</evidence>
<dbReference type="InterPro" id="IPR009057">
    <property type="entry name" value="Homeodomain-like_sf"/>
</dbReference>
<organism evidence="5 6">
    <name type="scientific">Rugamonas aquatica</name>
    <dbReference type="NCBI Taxonomy" id="2743357"/>
    <lineage>
        <taxon>Bacteria</taxon>
        <taxon>Pseudomonadati</taxon>
        <taxon>Pseudomonadota</taxon>
        <taxon>Betaproteobacteria</taxon>
        <taxon>Burkholderiales</taxon>
        <taxon>Oxalobacteraceae</taxon>
        <taxon>Telluria group</taxon>
        <taxon>Rugamonas</taxon>
    </lineage>
</organism>
<dbReference type="InterPro" id="IPR011256">
    <property type="entry name" value="Reg_factor_effector_dom_sf"/>
</dbReference>
<sequence>MNYLTQIQQGIDFIETYLEEDIALATVAREAGLSQWHYQRIFKALTKETLKHYIRTRRLANALDKLLDTRLGILDIAILAGYHSQEAFTRAFKERYALTPNEFRQQGRRNLIVRKLKMDADYLRHLHRNIEHTPALAARPPMLLVGMHTRFYGSDSDKNNLGQQLPQLWERFIARLPEVQHAVPGCCYGVVQPVAGDSDQLEYYAAIAVRQAGALPAGMQRIELPAAHCATFVHRGLGKLVDRTVDFIYSSWLCQSGYRHSGGADLEIYDASFDPLSENSQMRYAIPIVLT</sequence>
<name>A0A6A7NEF1_9BURK</name>
<dbReference type="GO" id="GO:0003700">
    <property type="term" value="F:DNA-binding transcription factor activity"/>
    <property type="evidence" value="ECO:0007669"/>
    <property type="project" value="InterPro"/>
</dbReference>
<dbReference type="InterPro" id="IPR020449">
    <property type="entry name" value="Tscrpt_reg_AraC-type_HTH"/>
</dbReference>
<keyword evidence="2" id="KW-0238">DNA-binding</keyword>
<proteinExistence type="predicted"/>
<dbReference type="Pfam" id="PF12833">
    <property type="entry name" value="HTH_18"/>
    <property type="match status" value="1"/>
</dbReference>
<dbReference type="Pfam" id="PF06445">
    <property type="entry name" value="GyrI-like"/>
    <property type="match status" value="1"/>
</dbReference>
<dbReference type="InterPro" id="IPR050959">
    <property type="entry name" value="MarA-like"/>
</dbReference>
<dbReference type="InterPro" id="IPR029442">
    <property type="entry name" value="GyrI-like"/>
</dbReference>
<dbReference type="InterPro" id="IPR010499">
    <property type="entry name" value="AraC_E-bd"/>
</dbReference>
<keyword evidence="1" id="KW-0805">Transcription regulation</keyword>
<dbReference type="PANTHER" id="PTHR47504:SF5">
    <property type="entry name" value="RIGHT ORIGIN-BINDING PROTEIN"/>
    <property type="match status" value="1"/>
</dbReference>
<dbReference type="InterPro" id="IPR018062">
    <property type="entry name" value="HTH_AraC-typ_CS"/>
</dbReference>
<dbReference type="SMART" id="SM00342">
    <property type="entry name" value="HTH_ARAC"/>
    <property type="match status" value="1"/>
</dbReference>
<keyword evidence="6" id="KW-1185">Reference proteome</keyword>
<dbReference type="InterPro" id="IPR018060">
    <property type="entry name" value="HTH_AraC"/>
</dbReference>
<dbReference type="SUPFAM" id="SSF55136">
    <property type="entry name" value="Probable bacterial effector-binding domain"/>
    <property type="match status" value="1"/>
</dbReference>
<protein>
    <submittedName>
        <fullName evidence="5">Helix-turn-helix domain-containing protein</fullName>
    </submittedName>
</protein>
<dbReference type="PANTHER" id="PTHR47504">
    <property type="entry name" value="RIGHT ORIGIN-BINDING PROTEIN"/>
    <property type="match status" value="1"/>
</dbReference>
<evidence type="ECO:0000256" key="3">
    <source>
        <dbReference type="ARBA" id="ARBA00023163"/>
    </source>
</evidence>
<dbReference type="PROSITE" id="PS00041">
    <property type="entry name" value="HTH_ARAC_FAMILY_1"/>
    <property type="match status" value="1"/>
</dbReference>
<evidence type="ECO:0000259" key="4">
    <source>
        <dbReference type="PROSITE" id="PS01124"/>
    </source>
</evidence>
<dbReference type="Gene3D" id="3.20.80.10">
    <property type="entry name" value="Regulatory factor, effector binding domain"/>
    <property type="match status" value="1"/>
</dbReference>
<dbReference type="AlphaFoldDB" id="A0A6A7NEF1"/>
<dbReference type="PRINTS" id="PR00032">
    <property type="entry name" value="HTHARAC"/>
</dbReference>
<dbReference type="PROSITE" id="PS01124">
    <property type="entry name" value="HTH_ARAC_FAMILY_2"/>
    <property type="match status" value="1"/>
</dbReference>
<reference evidence="5 6" key="1">
    <citation type="submission" date="2019-10" db="EMBL/GenBank/DDBJ databases">
        <title>Two novel species isolated from a subtropical stream in China.</title>
        <authorList>
            <person name="Lu H."/>
        </authorList>
    </citation>
    <scope>NUCLEOTIDE SEQUENCE [LARGE SCALE GENOMIC DNA]</scope>
    <source>
        <strain evidence="5 6">FT29W</strain>
    </source>
</reference>
<dbReference type="GO" id="GO:0043565">
    <property type="term" value="F:sequence-specific DNA binding"/>
    <property type="evidence" value="ECO:0007669"/>
    <property type="project" value="InterPro"/>
</dbReference>
<dbReference type="SUPFAM" id="SSF46689">
    <property type="entry name" value="Homeodomain-like"/>
    <property type="match status" value="2"/>
</dbReference>
<dbReference type="RefSeq" id="WP_152841798.1">
    <property type="nucleotide sequence ID" value="NZ_WHUG01000026.1"/>
</dbReference>
<evidence type="ECO:0000313" key="5">
    <source>
        <dbReference type="EMBL" id="MQA42727.1"/>
    </source>
</evidence>
<keyword evidence="3" id="KW-0804">Transcription</keyword>
<evidence type="ECO:0000256" key="1">
    <source>
        <dbReference type="ARBA" id="ARBA00023015"/>
    </source>
</evidence>